<evidence type="ECO:0000256" key="2">
    <source>
        <dbReference type="ARBA" id="ARBA00006127"/>
    </source>
</evidence>
<keyword evidence="9" id="KW-1015">Disulfide bond</keyword>
<dbReference type="EMBL" id="JAPWDV010000004">
    <property type="protein sequence ID" value="KAJ6215726.1"/>
    <property type="molecule type" value="Genomic_DNA"/>
</dbReference>
<dbReference type="Proteomes" id="UP001142055">
    <property type="component" value="Chromosome 4"/>
</dbReference>
<dbReference type="PANTHER" id="PTHR24034:SF209">
    <property type="entry name" value="EGF-LIKE DOMAIN-CONTAINING PROTEIN"/>
    <property type="match status" value="1"/>
</dbReference>
<reference evidence="14" key="1">
    <citation type="submission" date="2022-12" db="EMBL/GenBank/DDBJ databases">
        <title>Genome assemblies of Blomia tropicalis.</title>
        <authorList>
            <person name="Cui Y."/>
        </authorList>
    </citation>
    <scope>NUCLEOTIDE SEQUENCE</scope>
    <source>
        <tissue evidence="14">Adult mites</tissue>
    </source>
</reference>
<dbReference type="InterPro" id="IPR001881">
    <property type="entry name" value="EGF-like_Ca-bd_dom"/>
</dbReference>
<dbReference type="PROSITE" id="PS50026">
    <property type="entry name" value="EGF_3"/>
    <property type="match status" value="4"/>
</dbReference>
<dbReference type="InterPro" id="IPR055088">
    <property type="entry name" value="Fibulin_C"/>
</dbReference>
<dbReference type="PROSITE" id="PS01187">
    <property type="entry name" value="EGF_CA"/>
    <property type="match status" value="3"/>
</dbReference>
<dbReference type="CDD" id="cd00054">
    <property type="entry name" value="EGF_CA"/>
    <property type="match status" value="5"/>
</dbReference>
<dbReference type="InterPro" id="IPR000742">
    <property type="entry name" value="EGF"/>
</dbReference>
<comment type="caution">
    <text evidence="14">The sequence shown here is derived from an EMBL/GenBank/DDBJ whole genome shotgun (WGS) entry which is preliminary data.</text>
</comment>
<evidence type="ECO:0000259" key="13">
    <source>
        <dbReference type="PROSITE" id="PS50026"/>
    </source>
</evidence>
<keyword evidence="8" id="KW-0106">Calcium</keyword>
<name>A0A9Q0RJW2_BLOTA</name>
<dbReference type="GO" id="GO:0005509">
    <property type="term" value="F:calcium ion binding"/>
    <property type="evidence" value="ECO:0007669"/>
    <property type="project" value="InterPro"/>
</dbReference>
<comment type="subcellular location">
    <subcellularLocation>
        <location evidence="1">Secreted</location>
        <location evidence="1">Extracellular space</location>
        <location evidence="1">Extracellular matrix</location>
    </subcellularLocation>
</comment>
<keyword evidence="4" id="KW-0272">Extracellular matrix</keyword>
<evidence type="ECO:0000256" key="9">
    <source>
        <dbReference type="ARBA" id="ARBA00023157"/>
    </source>
</evidence>
<feature type="signal peptide" evidence="12">
    <location>
        <begin position="1"/>
        <end position="19"/>
    </location>
</feature>
<proteinExistence type="inferred from homology"/>
<dbReference type="Pfam" id="PF12662">
    <property type="entry name" value="cEGF"/>
    <property type="match status" value="1"/>
</dbReference>
<dbReference type="Gene3D" id="2.10.25.10">
    <property type="entry name" value="Laminin"/>
    <property type="match status" value="9"/>
</dbReference>
<evidence type="ECO:0000256" key="3">
    <source>
        <dbReference type="ARBA" id="ARBA00022525"/>
    </source>
</evidence>
<feature type="domain" description="EGF-like" evidence="13">
    <location>
        <begin position="400"/>
        <end position="441"/>
    </location>
</feature>
<dbReference type="SMART" id="SM00181">
    <property type="entry name" value="EGF"/>
    <property type="match status" value="9"/>
</dbReference>
<dbReference type="SMART" id="SM00179">
    <property type="entry name" value="EGF_CA"/>
    <property type="match status" value="9"/>
</dbReference>
<dbReference type="OMA" id="SKICCDC"/>
<dbReference type="PANTHER" id="PTHR24034">
    <property type="entry name" value="EGF-LIKE DOMAIN-CONTAINING PROTEIN"/>
    <property type="match status" value="1"/>
</dbReference>
<keyword evidence="10" id="KW-0325">Glycoprotein</keyword>
<dbReference type="PROSITE" id="PS00010">
    <property type="entry name" value="ASX_HYDROXYL"/>
    <property type="match status" value="4"/>
</dbReference>
<dbReference type="InterPro" id="IPR050751">
    <property type="entry name" value="ECM_structural_protein"/>
</dbReference>
<evidence type="ECO:0000256" key="10">
    <source>
        <dbReference type="ARBA" id="ARBA00023180"/>
    </source>
</evidence>
<evidence type="ECO:0000256" key="8">
    <source>
        <dbReference type="ARBA" id="ARBA00022837"/>
    </source>
</evidence>
<keyword evidence="6 12" id="KW-0732">Signal</keyword>
<dbReference type="InterPro" id="IPR000152">
    <property type="entry name" value="EGF-type_Asp/Asn_hydroxyl_site"/>
</dbReference>
<evidence type="ECO:0000256" key="11">
    <source>
        <dbReference type="PROSITE-ProRule" id="PRU00076"/>
    </source>
</evidence>
<evidence type="ECO:0000256" key="4">
    <source>
        <dbReference type="ARBA" id="ARBA00022530"/>
    </source>
</evidence>
<feature type="domain" description="EGF-like" evidence="13">
    <location>
        <begin position="500"/>
        <end position="541"/>
    </location>
</feature>
<evidence type="ECO:0000256" key="6">
    <source>
        <dbReference type="ARBA" id="ARBA00022729"/>
    </source>
</evidence>
<sequence length="782" mass="89522">MNKFILLIILFFNIRFAVLQESGQILVRNHVDLLSYRICCESGQNVANIWKHCSNLANDSTECGSISQLCCLEQLEMIQCQAGYEWIIQSNRIHLSSIGIDSYNCSIGLSDTKPLINYRCCSACRLGFIFANQSNDSSECTIEWAIQTNLPLMSSIISSHTSSAFIHCCEQATKQAIGHTTSKLPKLNQCNIGYRYSIETNSCQDINECELNLFPCFPGQSCHNTIGSYSCYCQTGYEKDPITGYCNDINECQLGIDNCHETLRCDNTIGSFHCVRVEHCGTGYTINADRDECDDIDECQLKMDNCGPQYRCRNVQGTFKCDRIECTNGYQLIDGICEPIRCNDGYRFNQTINQCESIDHCRLSPCRIDEQCINVARTFQCVRKCPPGYQLDLSIDKCTDIDECITKQAECGQYQICRNVAGHYECVCQPGFVMETNRTCTDLNECKLFPLSCMEPYQCRNTIGSFRCDQCQSGYRMMVLNDYDHNQQQQQQQQHIVCEDIDECRDNMLNQCSHGCINLIGTFKCSCPHGFQLDSDNRTCIDVDECSTSTMFNHCPGMLCVNSIGSYQCNCPDGFQSFNSICNGINRLFNLLVYRFNNSVFLLDINECDSMNRCKRNETCINNLGSYECLDIQCPPGFRKRSTPLSIQCERKNDEKTLMFNKQFTHYDYLFFSMYNNQTIGHTKTFTIYAARLLPNSFRPFIGKRPQFELRLIKSEINLNLEDYFQLIRIGKYEAKIVLIKPLIGPNTIQLELIIDGIKHDKTYRKRVLISINVASRPPFRR</sequence>
<keyword evidence="15" id="KW-1185">Reference proteome</keyword>
<dbReference type="AlphaFoldDB" id="A0A9Q0RJW2"/>
<feature type="chain" id="PRO_5040214227" description="EGF-like domain-containing protein" evidence="12">
    <location>
        <begin position="20"/>
        <end position="782"/>
    </location>
</feature>
<protein>
    <recommendedName>
        <fullName evidence="13">EGF-like domain-containing protein</fullName>
    </recommendedName>
</protein>
<accession>A0A9Q0RJW2</accession>
<feature type="domain" description="EGF-like" evidence="13">
    <location>
        <begin position="542"/>
        <end position="583"/>
    </location>
</feature>
<keyword evidence="7" id="KW-0677">Repeat</keyword>
<dbReference type="Pfam" id="PF07645">
    <property type="entry name" value="EGF_CA"/>
    <property type="match status" value="7"/>
</dbReference>
<evidence type="ECO:0000313" key="15">
    <source>
        <dbReference type="Proteomes" id="UP001142055"/>
    </source>
</evidence>
<dbReference type="InterPro" id="IPR026823">
    <property type="entry name" value="cEGF"/>
</dbReference>
<dbReference type="SUPFAM" id="SSF57196">
    <property type="entry name" value="EGF/Laminin"/>
    <property type="match status" value="4"/>
</dbReference>
<comment type="similarity">
    <text evidence="2">Belongs to the fibulin family.</text>
</comment>
<gene>
    <name evidence="14" type="ORF">RDWZM_010226</name>
</gene>
<dbReference type="Pfam" id="PF22914">
    <property type="entry name" value="Fibulin_C"/>
    <property type="match status" value="1"/>
</dbReference>
<dbReference type="FunFam" id="2.10.25.10:FF:000005">
    <property type="entry name" value="Fibrillin 2"/>
    <property type="match status" value="3"/>
</dbReference>
<evidence type="ECO:0000256" key="5">
    <source>
        <dbReference type="ARBA" id="ARBA00022536"/>
    </source>
</evidence>
<dbReference type="PROSITE" id="PS01186">
    <property type="entry name" value="EGF_2"/>
    <property type="match status" value="4"/>
</dbReference>
<evidence type="ECO:0000256" key="1">
    <source>
        <dbReference type="ARBA" id="ARBA00004498"/>
    </source>
</evidence>
<keyword evidence="3" id="KW-0964">Secreted</keyword>
<feature type="domain" description="EGF-like" evidence="13">
    <location>
        <begin position="205"/>
        <end position="247"/>
    </location>
</feature>
<evidence type="ECO:0000313" key="14">
    <source>
        <dbReference type="EMBL" id="KAJ6215726.1"/>
    </source>
</evidence>
<dbReference type="InterPro" id="IPR049883">
    <property type="entry name" value="NOTCH1_EGF-like"/>
</dbReference>
<dbReference type="SUPFAM" id="SSF57184">
    <property type="entry name" value="Growth factor receptor domain"/>
    <property type="match status" value="2"/>
</dbReference>
<dbReference type="InterPro" id="IPR009030">
    <property type="entry name" value="Growth_fac_rcpt_cys_sf"/>
</dbReference>
<keyword evidence="5 11" id="KW-0245">EGF-like domain</keyword>
<evidence type="ECO:0000256" key="12">
    <source>
        <dbReference type="SAM" id="SignalP"/>
    </source>
</evidence>
<comment type="caution">
    <text evidence="11">Lacks conserved residue(s) required for the propagation of feature annotation.</text>
</comment>
<organism evidence="14 15">
    <name type="scientific">Blomia tropicalis</name>
    <name type="common">Mite</name>
    <dbReference type="NCBI Taxonomy" id="40697"/>
    <lineage>
        <taxon>Eukaryota</taxon>
        <taxon>Metazoa</taxon>
        <taxon>Ecdysozoa</taxon>
        <taxon>Arthropoda</taxon>
        <taxon>Chelicerata</taxon>
        <taxon>Arachnida</taxon>
        <taxon>Acari</taxon>
        <taxon>Acariformes</taxon>
        <taxon>Sarcoptiformes</taxon>
        <taxon>Astigmata</taxon>
        <taxon>Glycyphagoidea</taxon>
        <taxon>Echimyopodidae</taxon>
        <taxon>Blomia</taxon>
    </lineage>
</organism>
<dbReference type="InterPro" id="IPR018097">
    <property type="entry name" value="EGF_Ca-bd_CS"/>
</dbReference>
<evidence type="ECO:0000256" key="7">
    <source>
        <dbReference type="ARBA" id="ARBA00022737"/>
    </source>
</evidence>